<feature type="site" description="Raises pKa of active site His" evidence="6">
    <location>
        <position position="139"/>
    </location>
</feature>
<dbReference type="Gene3D" id="3.40.50.170">
    <property type="entry name" value="Formyl transferase, N-terminal domain"/>
    <property type="match status" value="1"/>
</dbReference>
<dbReference type="PANTHER" id="PTHR43369:SF2">
    <property type="entry name" value="PHOSPHORIBOSYLGLYCINAMIDE FORMYLTRANSFERASE"/>
    <property type="match status" value="1"/>
</dbReference>
<dbReference type="Pfam" id="PF00551">
    <property type="entry name" value="Formyl_trans_N"/>
    <property type="match status" value="1"/>
</dbReference>
<comment type="function">
    <text evidence="6">Catalyzes the transfer of a formyl group from 10-formyltetrahydrofolate to 5-phospho-ribosyl-glycinamide (GAR), producing 5-phospho-ribosyl-N-formylglycinamide (FGAR) and tetrahydrofolate.</text>
</comment>
<sequence length="184" mass="20088">MKIAVLLSGSGTNLQSLLDAEAAGFFKSEIALVVSNKADAYGLKRAEAMNKKTYVEGDDDLVSVLEKEGIDFIVLAGYLKILSGDLLHRYEGRIINIHPSLLPAYGGKGMYGIKVHEAVFEAGEVRSGATVHYVNETVDGGKILLQSSVDIRRLRSPKEIQETVLVLEHELLKTAVRFCEEGIL</sequence>
<evidence type="ECO:0000256" key="3">
    <source>
        <dbReference type="ARBA" id="ARBA00022755"/>
    </source>
</evidence>
<feature type="binding site" evidence="6">
    <location>
        <begin position="11"/>
        <end position="13"/>
    </location>
    <ligand>
        <name>N(1)-(5-phospho-beta-D-ribosyl)glycinamide</name>
        <dbReference type="ChEBI" id="CHEBI:143788"/>
    </ligand>
</feature>
<dbReference type="RefSeq" id="WP_068367746.1">
    <property type="nucleotide sequence ID" value="NZ_KQ960173.1"/>
</dbReference>
<dbReference type="InterPro" id="IPR001555">
    <property type="entry name" value="GART_AS"/>
</dbReference>
<dbReference type="PROSITE" id="PS00373">
    <property type="entry name" value="GART"/>
    <property type="match status" value="1"/>
</dbReference>
<dbReference type="EC" id="2.1.2.2" evidence="6"/>
<evidence type="ECO:0000313" key="9">
    <source>
        <dbReference type="Proteomes" id="UP000070442"/>
    </source>
</evidence>
<evidence type="ECO:0000313" key="8">
    <source>
        <dbReference type="EMBL" id="KXB66899.1"/>
    </source>
</evidence>
<comment type="caution">
    <text evidence="6">Lacks conserved residue(s) required for the propagation of feature annotation.</text>
</comment>
<feature type="binding site" evidence="6">
    <location>
        <begin position="79"/>
        <end position="82"/>
    </location>
    <ligand>
        <name>(6R)-10-formyltetrahydrofolate</name>
        <dbReference type="ChEBI" id="CHEBI:195366"/>
    </ligand>
</feature>
<dbReference type="UniPathway" id="UPA00074">
    <property type="reaction ID" value="UER00126"/>
</dbReference>
<dbReference type="SUPFAM" id="SSF53328">
    <property type="entry name" value="Formyltransferase"/>
    <property type="match status" value="1"/>
</dbReference>
<dbReference type="GO" id="GO:0005829">
    <property type="term" value="C:cytosol"/>
    <property type="evidence" value="ECO:0007669"/>
    <property type="project" value="TreeGrafter"/>
</dbReference>
<evidence type="ECO:0000256" key="5">
    <source>
        <dbReference type="ARBA" id="ARBA00047664"/>
    </source>
</evidence>
<dbReference type="AlphaFoldDB" id="A0A134AGS2"/>
<organism evidence="8 9">
    <name type="scientific">Aedoeadaptatus coxii</name>
    <dbReference type="NCBI Taxonomy" id="755172"/>
    <lineage>
        <taxon>Bacteria</taxon>
        <taxon>Bacillati</taxon>
        <taxon>Bacillota</taxon>
        <taxon>Tissierellia</taxon>
        <taxon>Tissierellales</taxon>
        <taxon>Peptoniphilaceae</taxon>
        <taxon>Aedoeadaptatus</taxon>
    </lineage>
</organism>
<comment type="pathway">
    <text evidence="1 6">Purine metabolism; IMP biosynthesis via de novo pathway; N(2)-formyl-N(1)-(5-phospho-D-ribosyl)glycinamide from N(1)-(5-phospho-D-ribosyl)glycinamide (10-formyl THF route): step 1/1.</text>
</comment>
<dbReference type="PATRIC" id="fig|755172.3.peg.910"/>
<dbReference type="InterPro" id="IPR036477">
    <property type="entry name" value="Formyl_transf_N_sf"/>
</dbReference>
<evidence type="ECO:0000256" key="6">
    <source>
        <dbReference type="HAMAP-Rule" id="MF_01930"/>
    </source>
</evidence>
<keyword evidence="2 6" id="KW-0808">Transferase</keyword>
<evidence type="ECO:0000256" key="4">
    <source>
        <dbReference type="ARBA" id="ARBA00038440"/>
    </source>
</evidence>
<comment type="caution">
    <text evidence="8">The sequence shown here is derived from an EMBL/GenBank/DDBJ whole genome shotgun (WGS) entry which is preliminary data.</text>
</comment>
<protein>
    <recommendedName>
        <fullName evidence="6">Phosphoribosylglycinamide formyltransferase</fullName>
        <ecNumber evidence="6">2.1.2.2</ecNumber>
    </recommendedName>
    <alternativeName>
        <fullName evidence="6">5'-phosphoribosylglycinamide transformylase</fullName>
    </alternativeName>
    <alternativeName>
        <fullName evidence="6">GAR transformylase</fullName>
        <shortName evidence="6">GART</shortName>
    </alternativeName>
</protein>
<proteinExistence type="inferred from homology"/>
<comment type="similarity">
    <text evidence="4 6">Belongs to the GART family.</text>
</comment>
<reference evidence="9" key="1">
    <citation type="submission" date="2016-01" db="EMBL/GenBank/DDBJ databases">
        <authorList>
            <person name="Mitreva M."/>
            <person name="Pepin K.H."/>
            <person name="Mihindukulasuriya K.A."/>
            <person name="Fulton R."/>
            <person name="Fronick C."/>
            <person name="O'Laughlin M."/>
            <person name="Miner T."/>
            <person name="Herter B."/>
            <person name="Rosa B.A."/>
            <person name="Cordes M."/>
            <person name="Tomlinson C."/>
            <person name="Wollam A."/>
            <person name="Palsikar V.B."/>
            <person name="Mardis E.R."/>
            <person name="Wilson R.K."/>
        </authorList>
    </citation>
    <scope>NUCLEOTIDE SEQUENCE [LARGE SCALE GENOMIC DNA]</scope>
    <source>
        <strain evidence="9">DNF00729</strain>
    </source>
</reference>
<evidence type="ECO:0000256" key="2">
    <source>
        <dbReference type="ARBA" id="ARBA00022679"/>
    </source>
</evidence>
<dbReference type="Proteomes" id="UP000070442">
    <property type="component" value="Unassembled WGS sequence"/>
</dbReference>
<evidence type="ECO:0000259" key="7">
    <source>
        <dbReference type="Pfam" id="PF00551"/>
    </source>
</evidence>
<dbReference type="STRING" id="755172.HMPREF1863_00951"/>
<dbReference type="PANTHER" id="PTHR43369">
    <property type="entry name" value="PHOSPHORIBOSYLGLYCINAMIDE FORMYLTRANSFERASE"/>
    <property type="match status" value="1"/>
</dbReference>
<gene>
    <name evidence="6" type="primary">purN</name>
    <name evidence="8" type="ORF">HMPREF1863_00951</name>
</gene>
<dbReference type="EMBL" id="LSDG01000024">
    <property type="protein sequence ID" value="KXB66899.1"/>
    <property type="molecule type" value="Genomic_DNA"/>
</dbReference>
<feature type="active site" description="Proton donor" evidence="6">
    <location>
        <position position="98"/>
    </location>
</feature>
<dbReference type="OrthoDB" id="9806170at2"/>
<dbReference type="CDD" id="cd08645">
    <property type="entry name" value="FMT_core_GART"/>
    <property type="match status" value="1"/>
</dbReference>
<name>A0A134AGS2_9FIRM</name>
<feature type="binding site" evidence="6">
    <location>
        <position position="96"/>
    </location>
    <ligand>
        <name>(6R)-10-formyltetrahydrofolate</name>
        <dbReference type="ChEBI" id="CHEBI:195366"/>
    </ligand>
</feature>
<feature type="domain" description="Formyl transferase N-terminal" evidence="7">
    <location>
        <begin position="1"/>
        <end position="176"/>
    </location>
</feature>
<keyword evidence="3 6" id="KW-0658">Purine biosynthesis</keyword>
<dbReference type="GO" id="GO:0006189">
    <property type="term" value="P:'de novo' IMP biosynthetic process"/>
    <property type="evidence" value="ECO:0007669"/>
    <property type="project" value="UniProtKB-UniRule"/>
</dbReference>
<dbReference type="InterPro" id="IPR002376">
    <property type="entry name" value="Formyl_transf_N"/>
</dbReference>
<dbReference type="InterPro" id="IPR004607">
    <property type="entry name" value="GART"/>
</dbReference>
<comment type="catalytic activity">
    <reaction evidence="5 6">
        <text>N(1)-(5-phospho-beta-D-ribosyl)glycinamide + (6R)-10-formyltetrahydrofolate = N(2)-formyl-N(1)-(5-phospho-beta-D-ribosyl)glycinamide + (6S)-5,6,7,8-tetrahydrofolate + H(+)</text>
        <dbReference type="Rhea" id="RHEA:15053"/>
        <dbReference type="ChEBI" id="CHEBI:15378"/>
        <dbReference type="ChEBI" id="CHEBI:57453"/>
        <dbReference type="ChEBI" id="CHEBI:143788"/>
        <dbReference type="ChEBI" id="CHEBI:147286"/>
        <dbReference type="ChEBI" id="CHEBI:195366"/>
        <dbReference type="EC" id="2.1.2.2"/>
    </reaction>
</comment>
<accession>A0A134AGS2</accession>
<keyword evidence="9" id="KW-1185">Reference proteome</keyword>
<dbReference type="GO" id="GO:0004644">
    <property type="term" value="F:phosphoribosylglycinamide formyltransferase activity"/>
    <property type="evidence" value="ECO:0007669"/>
    <property type="project" value="UniProtKB-UniRule"/>
</dbReference>
<dbReference type="HAMAP" id="MF_01930">
    <property type="entry name" value="PurN"/>
    <property type="match status" value="1"/>
</dbReference>
<dbReference type="NCBIfam" id="TIGR00639">
    <property type="entry name" value="PurN"/>
    <property type="match status" value="1"/>
</dbReference>
<evidence type="ECO:0000256" key="1">
    <source>
        <dbReference type="ARBA" id="ARBA00005054"/>
    </source>
</evidence>